<gene>
    <name evidence="1" type="ORF">CIRG_02673</name>
</gene>
<protein>
    <submittedName>
        <fullName evidence="1">Uncharacterized protein</fullName>
    </submittedName>
</protein>
<reference evidence="2" key="1">
    <citation type="journal article" date="2010" name="Genome Res.">
        <title>Population genomic sequencing of Coccidioides fungi reveals recent hybridization and transposon control.</title>
        <authorList>
            <person name="Neafsey D.E."/>
            <person name="Barker B.M."/>
            <person name="Sharpton T.J."/>
            <person name="Stajich J.E."/>
            <person name="Park D.J."/>
            <person name="Whiston E."/>
            <person name="Hung C.-Y."/>
            <person name="McMahan C."/>
            <person name="White J."/>
            <person name="Sykes S."/>
            <person name="Heiman D."/>
            <person name="Young S."/>
            <person name="Zeng Q."/>
            <person name="Abouelleil A."/>
            <person name="Aftuck L."/>
            <person name="Bessette D."/>
            <person name="Brown A."/>
            <person name="FitzGerald M."/>
            <person name="Lui A."/>
            <person name="Macdonald J.P."/>
            <person name="Priest M."/>
            <person name="Orbach M.J."/>
            <person name="Galgiani J.N."/>
            <person name="Kirkland T.N."/>
            <person name="Cole G.T."/>
            <person name="Birren B.W."/>
            <person name="Henn M.R."/>
            <person name="Taylor J.W."/>
            <person name="Rounsley S.D."/>
        </authorList>
    </citation>
    <scope>NUCLEOTIDE SEQUENCE [LARGE SCALE GENOMIC DNA]</scope>
    <source>
        <strain evidence="2">RMSCC 2394</strain>
    </source>
</reference>
<evidence type="ECO:0000313" key="2">
    <source>
        <dbReference type="Proteomes" id="UP000054565"/>
    </source>
</evidence>
<accession>A0A0J6Y2W1</accession>
<name>A0A0J6Y2W1_COCIT</name>
<sequence>MTAILPRMEFSGPISDLSTCLTFIPSKGDNPKMLSRREYPLHARYFGPQLPVTLHIEIGNDSYKAPDSFRVADCPRAHKVIGTMHYIHTITALSTREWSPPRQSVRAEMELMPDKVKTDAGRFGNCHRGPRKTHPPTPETPPIIPRFTKSLGSTWIERASCPCVHLVTITQDRDLLAARRFRLIERLALTSLTVYCGVSKELGVSLD</sequence>
<evidence type="ECO:0000313" key="1">
    <source>
        <dbReference type="EMBL" id="KMP02981.1"/>
    </source>
</evidence>
<dbReference type="EMBL" id="DS028094">
    <property type="protein sequence ID" value="KMP02981.1"/>
    <property type="molecule type" value="Genomic_DNA"/>
</dbReference>
<dbReference type="AlphaFoldDB" id="A0A0J6Y2W1"/>
<proteinExistence type="predicted"/>
<dbReference type="Proteomes" id="UP000054565">
    <property type="component" value="Unassembled WGS sequence"/>
</dbReference>
<organism evidence="1 2">
    <name type="scientific">Coccidioides immitis RMSCC 2394</name>
    <dbReference type="NCBI Taxonomy" id="404692"/>
    <lineage>
        <taxon>Eukaryota</taxon>
        <taxon>Fungi</taxon>
        <taxon>Dikarya</taxon>
        <taxon>Ascomycota</taxon>
        <taxon>Pezizomycotina</taxon>
        <taxon>Eurotiomycetes</taxon>
        <taxon>Eurotiomycetidae</taxon>
        <taxon>Onygenales</taxon>
        <taxon>Onygenaceae</taxon>
        <taxon>Coccidioides</taxon>
    </lineage>
</organism>